<dbReference type="Proteomes" id="UP000660339">
    <property type="component" value="Unassembled WGS sequence"/>
</dbReference>
<gene>
    <name evidence="2" type="ORF">Cme02nite_54060</name>
</gene>
<evidence type="ECO:0000313" key="3">
    <source>
        <dbReference type="Proteomes" id="UP000660339"/>
    </source>
</evidence>
<proteinExistence type="predicted"/>
<dbReference type="RefSeq" id="WP_166388969.1">
    <property type="nucleotide sequence ID" value="NZ_BAAATT010000015.1"/>
</dbReference>
<name>A0A8J3PHV8_9ACTN</name>
<protein>
    <submittedName>
        <fullName evidence="2">Uncharacterized protein</fullName>
    </submittedName>
</protein>
<keyword evidence="1" id="KW-0812">Transmembrane</keyword>
<reference evidence="2" key="1">
    <citation type="submission" date="2021-01" db="EMBL/GenBank/DDBJ databases">
        <title>Whole genome shotgun sequence of Catellatospora methionotrophica NBRC 14553.</title>
        <authorList>
            <person name="Komaki H."/>
            <person name="Tamura T."/>
        </authorList>
    </citation>
    <scope>NUCLEOTIDE SEQUENCE</scope>
    <source>
        <strain evidence="2">NBRC 14553</strain>
    </source>
</reference>
<organism evidence="2 3">
    <name type="scientific">Catellatospora methionotrophica</name>
    <dbReference type="NCBI Taxonomy" id="121620"/>
    <lineage>
        <taxon>Bacteria</taxon>
        <taxon>Bacillati</taxon>
        <taxon>Actinomycetota</taxon>
        <taxon>Actinomycetes</taxon>
        <taxon>Micromonosporales</taxon>
        <taxon>Micromonosporaceae</taxon>
        <taxon>Catellatospora</taxon>
    </lineage>
</organism>
<keyword evidence="1" id="KW-1133">Transmembrane helix</keyword>
<dbReference type="EMBL" id="BONJ01000029">
    <property type="protein sequence ID" value="GIG17074.1"/>
    <property type="molecule type" value="Genomic_DNA"/>
</dbReference>
<keyword evidence="1" id="KW-0472">Membrane</keyword>
<accession>A0A8J3PHV8</accession>
<keyword evidence="3" id="KW-1185">Reference proteome</keyword>
<comment type="caution">
    <text evidence="2">The sequence shown here is derived from an EMBL/GenBank/DDBJ whole genome shotgun (WGS) entry which is preliminary data.</text>
</comment>
<dbReference type="AlphaFoldDB" id="A0A8J3PHV8"/>
<evidence type="ECO:0000256" key="1">
    <source>
        <dbReference type="SAM" id="Phobius"/>
    </source>
</evidence>
<evidence type="ECO:0000313" key="2">
    <source>
        <dbReference type="EMBL" id="GIG17074.1"/>
    </source>
</evidence>
<sequence>MSDLNELLADIGDRARTYDVTERALAGGKRRRTRRHATLAGATGALAVAALLAAVSVPFGRPAPEPAVVVSPSPTACTVAELPTPDGVRPGSFTGLAGDPTGRILAARGEAATGAIVAIWIDGRPSTVFAVPDTVDFVAAVSSTGTLVLSGRQVKDTPGEVQYTGMAWVYEGGTLTRLKGQDVLGAGINAAGAVVGLLGWSPVVWQDAAAEPVRLPVPGGLRTGHPMAIADDGSVVAPIFQDGSARLHLWPPGGSPRPLVLPAAVDGVPVFDSAVDTIADGWISGTFLTRAGGTSYRYAARWKPDTGTIEWSAGPGRATVTNPQGWAVHQATGGLVLAREDVTVDVPGLPGYPLTAQPYAGDWPRVTVLSPDGRTLAGLQFTLAGGTPTRHVLSWTCR</sequence>
<feature type="transmembrane region" description="Helical" evidence="1">
    <location>
        <begin position="39"/>
        <end position="59"/>
    </location>
</feature>